<evidence type="ECO:0000256" key="1">
    <source>
        <dbReference type="SAM" id="MobiDB-lite"/>
    </source>
</evidence>
<keyword evidence="3" id="KW-1185">Reference proteome</keyword>
<dbReference type="Proteomes" id="UP000078561">
    <property type="component" value="Unassembled WGS sequence"/>
</dbReference>
<sequence>MAAELMNIDNAIKVLQVTISFTLERVDDWQNVVPESKALHKECLLFQSLIRDIVDKPYLPIHQLLQDVNDTLSDTNKLIEDFLEKDTRKRSIFSKTGWKMKRVYLAWEYRDTFKGTTATLETNKKKIEDTLKLSALVSKPTVHWYRGDMPNHESFLFWKDICGEDIQASSNDGGAWALFVQAYQQKYQVDWDSNTLERIRRVACKDGTHMTINGYILLTKLCDFPLNLERLPSLMDSHATVSAQTRMEVAKMVNELITYYSTREMRDLIVSIFTWYKGYNKRDHDAWQGRANDWAHAVLANRGKTLDEMDDEGRLAEQVDMARRTYSFFFQRYMVVFKIGQLSKEIFAEVDFPGKARMFEFLELVRPLDHANYHIVIRGNPAEWATKQPKVYTFLEEYIRNEKALKKAAAAAAKVTAVKNEEAKNVEDSITDASSSKDHTLVSSAVDTTAISTNTLTDNHSHHDSKVEVPSKSP</sequence>
<reference evidence="2" key="1">
    <citation type="submission" date="2016-04" db="EMBL/GenBank/DDBJ databases">
        <authorList>
            <person name="Evans L.H."/>
            <person name="Alamgir A."/>
            <person name="Owens N."/>
            <person name="Weber N.D."/>
            <person name="Virtaneva K."/>
            <person name="Barbian K."/>
            <person name="Babar A."/>
            <person name="Rosenke K."/>
        </authorList>
    </citation>
    <scope>NUCLEOTIDE SEQUENCE [LARGE SCALE GENOMIC DNA]</scope>
    <source>
        <strain evidence="2">CBS 101.48</strain>
    </source>
</reference>
<evidence type="ECO:0000313" key="3">
    <source>
        <dbReference type="Proteomes" id="UP000078561"/>
    </source>
</evidence>
<evidence type="ECO:0000313" key="2">
    <source>
        <dbReference type="EMBL" id="SAL96461.1"/>
    </source>
</evidence>
<organism evidence="2">
    <name type="scientific">Absidia glauca</name>
    <name type="common">Pin mould</name>
    <dbReference type="NCBI Taxonomy" id="4829"/>
    <lineage>
        <taxon>Eukaryota</taxon>
        <taxon>Fungi</taxon>
        <taxon>Fungi incertae sedis</taxon>
        <taxon>Mucoromycota</taxon>
        <taxon>Mucoromycotina</taxon>
        <taxon>Mucoromycetes</taxon>
        <taxon>Mucorales</taxon>
        <taxon>Cunninghamellaceae</taxon>
        <taxon>Absidia</taxon>
    </lineage>
</organism>
<feature type="compositionally biased region" description="Basic and acidic residues" evidence="1">
    <location>
        <begin position="459"/>
        <end position="474"/>
    </location>
</feature>
<dbReference type="InParanoid" id="A0A168LBK6"/>
<protein>
    <submittedName>
        <fullName evidence="2">Uncharacterized protein</fullName>
    </submittedName>
</protein>
<proteinExistence type="predicted"/>
<dbReference type="EMBL" id="LT551130">
    <property type="protein sequence ID" value="SAL96461.1"/>
    <property type="molecule type" value="Genomic_DNA"/>
</dbReference>
<accession>A0A168LBK6</accession>
<feature type="region of interest" description="Disordered" evidence="1">
    <location>
        <begin position="452"/>
        <end position="474"/>
    </location>
</feature>
<dbReference type="OrthoDB" id="2227827at2759"/>
<name>A0A168LBK6_ABSGL</name>
<dbReference type="AlphaFoldDB" id="A0A168LBK6"/>
<gene>
    <name evidence="2" type="primary">ABSGL_01873.1 scaffold 2522</name>
</gene>